<evidence type="ECO:0000256" key="3">
    <source>
        <dbReference type="ARBA" id="ARBA00008277"/>
    </source>
</evidence>
<dbReference type="EMBL" id="HBHX01059861">
    <property type="protein sequence ID" value="CAE0140069.1"/>
    <property type="molecule type" value="Transcribed_RNA"/>
</dbReference>
<evidence type="ECO:0000256" key="15">
    <source>
        <dbReference type="ARBA" id="ARBA00023284"/>
    </source>
</evidence>
<proteinExistence type="inferred from homology"/>
<keyword evidence="10" id="KW-0249">Electron transport</keyword>
<evidence type="ECO:0000256" key="4">
    <source>
        <dbReference type="ARBA" id="ARBA00011802"/>
    </source>
</evidence>
<comment type="subcellular location">
    <subcellularLocation>
        <location evidence="2">Endoplasmic reticulum membrane</location>
        <topology evidence="2">Peripheral membrane protein</topology>
        <orientation evidence="2">Lumenal side</orientation>
    </subcellularLocation>
</comment>
<keyword evidence="8" id="KW-0256">Endoplasmic reticulum</keyword>
<evidence type="ECO:0000256" key="8">
    <source>
        <dbReference type="ARBA" id="ARBA00022824"/>
    </source>
</evidence>
<keyword evidence="9" id="KW-0274">FAD</keyword>
<dbReference type="InterPro" id="IPR007266">
    <property type="entry name" value="Ero1"/>
</dbReference>
<evidence type="ECO:0000313" key="16">
    <source>
        <dbReference type="EMBL" id="CAE0140069.1"/>
    </source>
</evidence>
<comment type="similarity">
    <text evidence="3">Belongs to the EROs family.</text>
</comment>
<comment type="cofactor">
    <cofactor evidence="1">
        <name>FAD</name>
        <dbReference type="ChEBI" id="CHEBI:57692"/>
    </cofactor>
</comment>
<evidence type="ECO:0008006" key="17">
    <source>
        <dbReference type="Google" id="ProtNLM"/>
    </source>
</evidence>
<evidence type="ECO:0000256" key="12">
    <source>
        <dbReference type="ARBA" id="ARBA00023136"/>
    </source>
</evidence>
<evidence type="ECO:0000256" key="7">
    <source>
        <dbReference type="ARBA" id="ARBA00022729"/>
    </source>
</evidence>
<organism evidence="16">
    <name type="scientific">Haptolina ericina</name>
    <dbReference type="NCBI Taxonomy" id="156174"/>
    <lineage>
        <taxon>Eukaryota</taxon>
        <taxon>Haptista</taxon>
        <taxon>Haptophyta</taxon>
        <taxon>Prymnesiophyceae</taxon>
        <taxon>Prymnesiales</taxon>
        <taxon>Prymnesiaceae</taxon>
        <taxon>Haptolina</taxon>
    </lineage>
</organism>
<keyword evidence="11" id="KW-0560">Oxidoreductase</keyword>
<dbReference type="GO" id="GO:0005789">
    <property type="term" value="C:endoplasmic reticulum membrane"/>
    <property type="evidence" value="ECO:0007669"/>
    <property type="project" value="UniProtKB-SubCell"/>
</dbReference>
<keyword evidence="5" id="KW-0813">Transport</keyword>
<comment type="subunit">
    <text evidence="4">May function both as a monomer and a homodimer.</text>
</comment>
<evidence type="ECO:0000256" key="10">
    <source>
        <dbReference type="ARBA" id="ARBA00022982"/>
    </source>
</evidence>
<protein>
    <recommendedName>
        <fullName evidence="17">Endoplasmic reticulum oxidoreductin 1</fullName>
    </recommendedName>
</protein>
<keyword evidence="6" id="KW-0285">Flavoprotein</keyword>
<name>A0A7S3BMP8_9EUKA</name>
<dbReference type="GO" id="GO:0071949">
    <property type="term" value="F:FAD binding"/>
    <property type="evidence" value="ECO:0007669"/>
    <property type="project" value="InterPro"/>
</dbReference>
<dbReference type="PANTHER" id="PTHR12613:SF0">
    <property type="entry name" value="ERO1-LIKE PROTEIN"/>
    <property type="match status" value="1"/>
</dbReference>
<dbReference type="InterPro" id="IPR037192">
    <property type="entry name" value="ERO1-like_sf"/>
</dbReference>
<dbReference type="GO" id="GO:0015035">
    <property type="term" value="F:protein-disulfide reductase activity"/>
    <property type="evidence" value="ECO:0007669"/>
    <property type="project" value="InterPro"/>
</dbReference>
<dbReference type="GO" id="GO:0034975">
    <property type="term" value="P:protein folding in endoplasmic reticulum"/>
    <property type="evidence" value="ECO:0007669"/>
    <property type="project" value="InterPro"/>
</dbReference>
<evidence type="ECO:0000256" key="5">
    <source>
        <dbReference type="ARBA" id="ARBA00022448"/>
    </source>
</evidence>
<keyword evidence="14" id="KW-0325">Glycoprotein</keyword>
<dbReference type="GO" id="GO:0016972">
    <property type="term" value="F:thiol oxidase activity"/>
    <property type="evidence" value="ECO:0007669"/>
    <property type="project" value="InterPro"/>
</dbReference>
<keyword evidence="13" id="KW-1015">Disulfide bond</keyword>
<evidence type="ECO:0000256" key="14">
    <source>
        <dbReference type="ARBA" id="ARBA00023180"/>
    </source>
</evidence>
<keyword evidence="7" id="KW-0732">Signal</keyword>
<keyword evidence="15" id="KW-0676">Redox-active center</keyword>
<evidence type="ECO:0000256" key="6">
    <source>
        <dbReference type="ARBA" id="ARBA00022630"/>
    </source>
</evidence>
<evidence type="ECO:0000256" key="1">
    <source>
        <dbReference type="ARBA" id="ARBA00001974"/>
    </source>
</evidence>
<evidence type="ECO:0000256" key="11">
    <source>
        <dbReference type="ARBA" id="ARBA00023002"/>
    </source>
</evidence>
<evidence type="ECO:0000256" key="13">
    <source>
        <dbReference type="ARBA" id="ARBA00023157"/>
    </source>
</evidence>
<reference evidence="16" key="1">
    <citation type="submission" date="2021-01" db="EMBL/GenBank/DDBJ databases">
        <authorList>
            <person name="Corre E."/>
            <person name="Pelletier E."/>
            <person name="Niang G."/>
            <person name="Scheremetjew M."/>
            <person name="Finn R."/>
            <person name="Kale V."/>
            <person name="Holt S."/>
            <person name="Cochrane G."/>
            <person name="Meng A."/>
            <person name="Brown T."/>
            <person name="Cohen L."/>
        </authorList>
    </citation>
    <scope>NUCLEOTIDE SEQUENCE</scope>
    <source>
        <strain evidence="16">CCMP281</strain>
    </source>
</reference>
<dbReference type="PANTHER" id="PTHR12613">
    <property type="entry name" value="ERO1-RELATED"/>
    <property type="match status" value="1"/>
</dbReference>
<keyword evidence="12" id="KW-0472">Membrane</keyword>
<accession>A0A7S3BMP8</accession>
<dbReference type="Pfam" id="PF04137">
    <property type="entry name" value="ERO1"/>
    <property type="match status" value="1"/>
</dbReference>
<dbReference type="SUPFAM" id="SSF110019">
    <property type="entry name" value="ERO1-like"/>
    <property type="match status" value="1"/>
</dbReference>
<evidence type="ECO:0000256" key="9">
    <source>
        <dbReference type="ARBA" id="ARBA00022827"/>
    </source>
</evidence>
<evidence type="ECO:0000256" key="2">
    <source>
        <dbReference type="ARBA" id="ARBA00004367"/>
    </source>
</evidence>
<sequence>MPIVLQTTDYVVEQHDWESGPNAQFDYPCDKIAEGLNVVRTGNTGLLPLLRGLREFEFFRFYAVDLLASCSYMPTHEAPCDLDACEIDPADDVPQNMRERDENEYEFELDSWGRWDMPSDYTEYFDMQLTPEGHTEYDGSRIWRFIHRKLCFQLELDEPANRWKRDFNRAVGGLHASVSAAIIRAIGETDEEEALAQYRRRLRDEPGAVNNLYFAYMLSLNAVSDMKERLTTCNFLGEGPEVQPLMTALVDSDVLKNPAVMQAAANIREQTDAGLAWQARLRTRDLLRIMNCVQCSLCKLHGKVSALGLTATFQVLLGEGTREGDESALSRRRNNPTSPYSLHRVEVAALITYTGKLAEACAVVERFREIDEAAASVGSAEQA</sequence>
<gene>
    <name evidence="16" type="ORF">HERI1096_LOCUS33105</name>
</gene>
<dbReference type="AlphaFoldDB" id="A0A7S3BMP8"/>